<dbReference type="AlphaFoldDB" id="A0A5B8I7M0"/>
<evidence type="ECO:0000259" key="1">
    <source>
        <dbReference type="Pfam" id="PF13454"/>
    </source>
</evidence>
<evidence type="ECO:0000313" key="2">
    <source>
        <dbReference type="EMBL" id="QDX29060.1"/>
    </source>
</evidence>
<proteinExistence type="predicted"/>
<dbReference type="PANTHER" id="PTHR40254:SF1">
    <property type="entry name" value="BLR0577 PROTEIN"/>
    <property type="match status" value="1"/>
</dbReference>
<dbReference type="OrthoDB" id="6309046at2"/>
<dbReference type="KEGG" id="dic:Dpoa569_0000767"/>
<dbReference type="Proteomes" id="UP000320591">
    <property type="component" value="Chromosome"/>
</dbReference>
<feature type="domain" description="FAD-dependent urate hydroxylase HpyO/Asp monooxygenase CreE-like FAD/NAD(P)-binding" evidence="1">
    <location>
        <begin position="7"/>
        <end position="183"/>
    </location>
</feature>
<organism evidence="2 3">
    <name type="scientific">Dickeya poaceiphila</name>
    <dbReference type="NCBI Taxonomy" id="568768"/>
    <lineage>
        <taxon>Bacteria</taxon>
        <taxon>Pseudomonadati</taxon>
        <taxon>Pseudomonadota</taxon>
        <taxon>Gammaproteobacteria</taxon>
        <taxon>Enterobacterales</taxon>
        <taxon>Pectobacteriaceae</taxon>
        <taxon>Dickeya</taxon>
    </lineage>
</organism>
<reference evidence="2 3" key="1">
    <citation type="journal article" date="2019" name="Environ. Microbiol.">
        <title>The phytopathogenic nature of Dickeya aquatica 174/2 and the dynamic early evolution of Dickeya pathogenicity.</title>
        <authorList>
            <person name="Duprey A."/>
            <person name="Taib N."/>
            <person name="Leonard S."/>
            <person name="Garin T."/>
            <person name="Flandrois J.P."/>
            <person name="Nasser W."/>
            <person name="Brochier-Armanet C."/>
            <person name="Reverchon S."/>
        </authorList>
    </citation>
    <scope>NUCLEOTIDE SEQUENCE [LARGE SCALE GENOMIC DNA]</scope>
    <source>
        <strain evidence="2 3">NCPPB 569</strain>
    </source>
</reference>
<protein>
    <recommendedName>
        <fullName evidence="1">FAD-dependent urate hydroxylase HpyO/Asp monooxygenase CreE-like FAD/NAD(P)-binding domain-containing protein</fullName>
    </recommendedName>
</protein>
<dbReference type="STRING" id="568768.GCA_000406125_03202"/>
<dbReference type="RefSeq" id="WP_050569502.1">
    <property type="nucleotide sequence ID" value="NZ_CM001975.1"/>
</dbReference>
<accession>A0A5B8I7M0</accession>
<dbReference type="InterPro" id="IPR052189">
    <property type="entry name" value="L-asp_N-monooxygenase_NS-form"/>
</dbReference>
<dbReference type="InterPro" id="IPR036188">
    <property type="entry name" value="FAD/NAD-bd_sf"/>
</dbReference>
<dbReference type="InterPro" id="IPR038732">
    <property type="entry name" value="HpyO/CreE_NAD-binding"/>
</dbReference>
<dbReference type="PANTHER" id="PTHR40254">
    <property type="entry name" value="BLR0577 PROTEIN"/>
    <property type="match status" value="1"/>
</dbReference>
<dbReference type="SUPFAM" id="SSF51905">
    <property type="entry name" value="FAD/NAD(P)-binding domain"/>
    <property type="match status" value="1"/>
</dbReference>
<sequence length="708" mass="79912">MEKVVVAIIGGGPRSVYALERLLALLTTSPPAFPISIHIFDNTGRFGAGMAHSDLQSKSCYLNRPVNQIAFAADESVSATDTLLPAYLRLNFYHWCRQRFYETGNKQFDLQPHDMPHRYLHGLALREYFDAYSEALRELPNVDVATHSDDVTRVSRDDKAFVLHSTGFPTGFRFHYALFVTGHTPCRAHWKTAEARFHRGLRYIPYAYPLERVDIVYPGSRVALSGMGLTAIDICLHLTEGRGGHFVNAADGGLHYHPCGAEPAQIIAFSRSGQIYSARPRNEKNAADAHQARFFCPDAIDILRRYRGVTSVQRDGRICRQLDFQRDVFPLIVLEMAWVYYRTLLGDRFVQEASTTLIVHYQDFLTRPSRGVQCDIDILLSTLTQRFHQMAQALTTACPVTTRTTPAIEEAAVAFLRTLTDETVAPGDAIRRLRSLPPEAIKWRHPPDINDHLFDWEEIFHPTTQPGRSHKAAILEALERDLAYAEQGNLSNPMKAACDGVWRDLRAVFSSVTDFGGLTPDSHRDFMQHWLSHYNRLSNGAGIEAMEKLGTLIREGRVMIAPAVTRIRSSGKRQGYRLVGRKFHQQVDYLCCARLHPFDARRQHNPLYPSMLTAGLVRLWENRGASGESFIPGALDLTSDFHPIDCDNRVERRLTFLGAPVEGLCFFQNSAARPDSNSTILTAVHGWATELIEWMTQFSQTAQEIESL</sequence>
<gene>
    <name evidence="2" type="ORF">Dpoa569_0000767</name>
</gene>
<name>A0A5B8I7M0_9GAMM</name>
<keyword evidence="3" id="KW-1185">Reference proteome</keyword>
<dbReference type="EMBL" id="CP042220">
    <property type="protein sequence ID" value="QDX29060.1"/>
    <property type="molecule type" value="Genomic_DNA"/>
</dbReference>
<dbReference type="Pfam" id="PF13454">
    <property type="entry name" value="NAD_binding_9"/>
    <property type="match status" value="1"/>
</dbReference>
<evidence type="ECO:0000313" key="3">
    <source>
        <dbReference type="Proteomes" id="UP000320591"/>
    </source>
</evidence>